<protein>
    <submittedName>
        <fullName evidence="3">Transposase</fullName>
    </submittedName>
</protein>
<evidence type="ECO:0000313" key="1">
    <source>
        <dbReference type="EMBL" id="VDO19152.1"/>
    </source>
</evidence>
<sequence>MTAHNLDTSHLRLKETDLNRFYQDYQLNWFHAGISGQLIPDKVNHIGEGPIRTIVFAGNIALVAGSQKKLEKVQLWQAAVADDGLVKKKKFIKSENCTEPIVDFQG</sequence>
<dbReference type="Proteomes" id="UP000050761">
    <property type="component" value="Unassembled WGS sequence"/>
</dbReference>
<gene>
    <name evidence="1" type="ORF">HPBE_LOCUS770</name>
</gene>
<keyword evidence="2" id="KW-1185">Reference proteome</keyword>
<dbReference type="AlphaFoldDB" id="A0A183F3M7"/>
<dbReference type="OrthoDB" id="5837891at2759"/>
<organism evidence="2 3">
    <name type="scientific">Heligmosomoides polygyrus</name>
    <name type="common">Parasitic roundworm</name>
    <dbReference type="NCBI Taxonomy" id="6339"/>
    <lineage>
        <taxon>Eukaryota</taxon>
        <taxon>Metazoa</taxon>
        <taxon>Ecdysozoa</taxon>
        <taxon>Nematoda</taxon>
        <taxon>Chromadorea</taxon>
        <taxon>Rhabditida</taxon>
        <taxon>Rhabditina</taxon>
        <taxon>Rhabditomorpha</taxon>
        <taxon>Strongyloidea</taxon>
        <taxon>Heligmosomidae</taxon>
        <taxon>Heligmosomoides</taxon>
    </lineage>
</organism>
<accession>A0A3P7WNS1</accession>
<evidence type="ECO:0000313" key="3">
    <source>
        <dbReference type="WBParaSite" id="HPBE_0000076901-mRNA-1"/>
    </source>
</evidence>
<reference evidence="1 2" key="1">
    <citation type="submission" date="2018-11" db="EMBL/GenBank/DDBJ databases">
        <authorList>
            <consortium name="Pathogen Informatics"/>
        </authorList>
    </citation>
    <scope>NUCLEOTIDE SEQUENCE [LARGE SCALE GENOMIC DNA]</scope>
</reference>
<evidence type="ECO:0000313" key="2">
    <source>
        <dbReference type="Proteomes" id="UP000050761"/>
    </source>
</evidence>
<name>A0A183F3M7_HELPZ</name>
<proteinExistence type="predicted"/>
<reference evidence="3" key="2">
    <citation type="submission" date="2019-09" db="UniProtKB">
        <authorList>
            <consortium name="WormBaseParasite"/>
        </authorList>
    </citation>
    <scope>IDENTIFICATION</scope>
</reference>
<dbReference type="EMBL" id="UZAH01000661">
    <property type="protein sequence ID" value="VDO19152.1"/>
    <property type="molecule type" value="Genomic_DNA"/>
</dbReference>
<dbReference type="WBParaSite" id="HPBE_0000076901-mRNA-1">
    <property type="protein sequence ID" value="HPBE_0000076901-mRNA-1"/>
    <property type="gene ID" value="HPBE_0000076901"/>
</dbReference>
<accession>A0A183F3M7</accession>